<sequence>MLVLGGTGQVYEFGCRFCREGTDLTHNPEFTPCKFYMVLHSLRGAHGNHEDDLRNNEAYSRQLQGHLPSRWAGRLSLRDCLHPILQRISNRQEFQKAPGKKLPESNFLEKLLASLQKATARFLNKLVGELLEVTCINLRDNESSGQIPLLYRGS</sequence>
<evidence type="ECO:0000313" key="3">
    <source>
        <dbReference type="Proteomes" id="UP000558488"/>
    </source>
</evidence>
<dbReference type="GO" id="GO:0000049">
    <property type="term" value="F:tRNA binding"/>
    <property type="evidence" value="ECO:0007669"/>
    <property type="project" value="TreeGrafter"/>
</dbReference>
<dbReference type="InterPro" id="IPR045864">
    <property type="entry name" value="aa-tRNA-synth_II/BPL/LPL"/>
</dbReference>
<keyword evidence="3" id="KW-1185">Reference proteome</keyword>
<dbReference type="GO" id="GO:0017101">
    <property type="term" value="C:aminoacyl-tRNA synthetase multienzyme complex"/>
    <property type="evidence" value="ECO:0007669"/>
    <property type="project" value="TreeGrafter"/>
</dbReference>
<evidence type="ECO:0000256" key="1">
    <source>
        <dbReference type="ARBA" id="ARBA00022741"/>
    </source>
</evidence>
<dbReference type="GO" id="GO:0015966">
    <property type="term" value="P:diadenosine tetraphosphate biosynthetic process"/>
    <property type="evidence" value="ECO:0007669"/>
    <property type="project" value="TreeGrafter"/>
</dbReference>
<dbReference type="GO" id="GO:0003877">
    <property type="term" value="F:ATP:ADP adenylyltransferase activity"/>
    <property type="evidence" value="ECO:0007669"/>
    <property type="project" value="TreeGrafter"/>
</dbReference>
<dbReference type="Gene3D" id="3.30.930.10">
    <property type="entry name" value="Bira Bifunctional Protein, Domain 2"/>
    <property type="match status" value="1"/>
</dbReference>
<comment type="caution">
    <text evidence="2">The sequence shown here is derived from an EMBL/GenBank/DDBJ whole genome shotgun (WGS) entry which is preliminary data.</text>
</comment>
<dbReference type="EMBL" id="JACAGB010000018">
    <property type="protein sequence ID" value="KAF6316218.1"/>
    <property type="molecule type" value="Genomic_DNA"/>
</dbReference>
<dbReference type="GO" id="GO:0004824">
    <property type="term" value="F:lysine-tRNA ligase activity"/>
    <property type="evidence" value="ECO:0007669"/>
    <property type="project" value="TreeGrafter"/>
</dbReference>
<keyword evidence="1" id="KW-0547">Nucleotide-binding</keyword>
<evidence type="ECO:0000313" key="2">
    <source>
        <dbReference type="EMBL" id="KAF6316218.1"/>
    </source>
</evidence>
<dbReference type="GO" id="GO:0043032">
    <property type="term" value="P:positive regulation of macrophage activation"/>
    <property type="evidence" value="ECO:0007669"/>
    <property type="project" value="TreeGrafter"/>
</dbReference>
<gene>
    <name evidence="2" type="ORF">mPipKuh1_008724</name>
</gene>
<organism evidence="2 3">
    <name type="scientific">Pipistrellus kuhlii</name>
    <name type="common">Kuhl's pipistrelle</name>
    <dbReference type="NCBI Taxonomy" id="59472"/>
    <lineage>
        <taxon>Eukaryota</taxon>
        <taxon>Metazoa</taxon>
        <taxon>Chordata</taxon>
        <taxon>Craniata</taxon>
        <taxon>Vertebrata</taxon>
        <taxon>Euteleostomi</taxon>
        <taxon>Mammalia</taxon>
        <taxon>Eutheria</taxon>
        <taxon>Laurasiatheria</taxon>
        <taxon>Chiroptera</taxon>
        <taxon>Yangochiroptera</taxon>
        <taxon>Vespertilionidae</taxon>
        <taxon>Pipistrellus</taxon>
    </lineage>
</organism>
<protein>
    <submittedName>
        <fullName evidence="2">Uncharacterized protein</fullName>
    </submittedName>
</protein>
<dbReference type="Proteomes" id="UP000558488">
    <property type="component" value="Unassembled WGS sequence"/>
</dbReference>
<dbReference type="GO" id="GO:0005634">
    <property type="term" value="C:nucleus"/>
    <property type="evidence" value="ECO:0007669"/>
    <property type="project" value="TreeGrafter"/>
</dbReference>
<dbReference type="PANTHER" id="PTHR42918">
    <property type="entry name" value="LYSYL-TRNA SYNTHETASE"/>
    <property type="match status" value="1"/>
</dbReference>
<name>A0A7J7UTM0_PIPKU</name>
<dbReference type="GO" id="GO:0005829">
    <property type="term" value="C:cytosol"/>
    <property type="evidence" value="ECO:0007669"/>
    <property type="project" value="TreeGrafter"/>
</dbReference>
<dbReference type="PANTHER" id="PTHR42918:SF9">
    <property type="entry name" value="LYSINE--TRNA LIGASE"/>
    <property type="match status" value="1"/>
</dbReference>
<reference evidence="2 3" key="1">
    <citation type="journal article" date="2020" name="Nature">
        <title>Six reference-quality genomes reveal evolution of bat adaptations.</title>
        <authorList>
            <person name="Jebb D."/>
            <person name="Huang Z."/>
            <person name="Pippel M."/>
            <person name="Hughes G.M."/>
            <person name="Lavrichenko K."/>
            <person name="Devanna P."/>
            <person name="Winkler S."/>
            <person name="Jermiin L.S."/>
            <person name="Skirmuntt E.C."/>
            <person name="Katzourakis A."/>
            <person name="Burkitt-Gray L."/>
            <person name="Ray D.A."/>
            <person name="Sullivan K.A.M."/>
            <person name="Roscito J.G."/>
            <person name="Kirilenko B.M."/>
            <person name="Davalos L.M."/>
            <person name="Corthals A.P."/>
            <person name="Power M.L."/>
            <person name="Jones G."/>
            <person name="Ransome R.D."/>
            <person name="Dechmann D.K.N."/>
            <person name="Locatelli A.G."/>
            <person name="Puechmaille S.J."/>
            <person name="Fedrigo O."/>
            <person name="Jarvis E.D."/>
            <person name="Hiller M."/>
            <person name="Vernes S.C."/>
            <person name="Myers E.W."/>
            <person name="Teeling E.C."/>
        </authorList>
    </citation>
    <scope>NUCLEOTIDE SEQUENCE [LARGE SCALE GENOMIC DNA]</scope>
    <source>
        <strain evidence="2">MPipKuh1</strain>
        <tissue evidence="2">Flight muscle</tissue>
    </source>
</reference>
<dbReference type="AlphaFoldDB" id="A0A7J7UTM0"/>
<dbReference type="SUPFAM" id="SSF55681">
    <property type="entry name" value="Class II aaRS and biotin synthetases"/>
    <property type="match status" value="1"/>
</dbReference>
<proteinExistence type="predicted"/>
<dbReference type="GO" id="GO:0002276">
    <property type="term" value="P:basophil activation involved in immune response"/>
    <property type="evidence" value="ECO:0007669"/>
    <property type="project" value="TreeGrafter"/>
</dbReference>
<dbReference type="GO" id="GO:0005615">
    <property type="term" value="C:extracellular space"/>
    <property type="evidence" value="ECO:0007669"/>
    <property type="project" value="TreeGrafter"/>
</dbReference>
<dbReference type="GO" id="GO:0005739">
    <property type="term" value="C:mitochondrion"/>
    <property type="evidence" value="ECO:0007669"/>
    <property type="project" value="TreeGrafter"/>
</dbReference>
<accession>A0A7J7UTM0</accession>
<dbReference type="GO" id="GO:0006430">
    <property type="term" value="P:lysyl-tRNA aminoacylation"/>
    <property type="evidence" value="ECO:0007669"/>
    <property type="project" value="TreeGrafter"/>
</dbReference>